<sequence length="306" mass="31450">MLALNLLALVTAVAATDSTSSSAAASPSSSAAASPSVTDVDILQYALTLEHLEAAFYKEALGKFKSSDFASGGEQYTLFQQIAGHEQTHVETLTSVIGADKATKACNYSFPYTDVAGFRSLAQVLEGVGTSAYLGAAHYLTNPAFVTAAGSILTVEARHSAWLATTNGEDPWPGAFDTPLGLNQVYSLAAAFITSCPSTNPALPVKAFPALSASTASNLKAGQSVTFNLPSTVNSTSGQLYAAFLTGGTIEYAPYTVNQSVTIPTSVNSTGTIYAVITSSNSSVTDDNTVAGPAVLQFNGAFPRGV</sequence>
<gene>
    <name evidence="2" type="ORF">EXIGLDRAFT_607244</name>
</gene>
<accession>A0A165LPZ0</accession>
<keyword evidence="3" id="KW-1185">Reference proteome</keyword>
<dbReference type="PANTHER" id="PTHR38705:SF1">
    <property type="entry name" value="PROTEIN RDS1"/>
    <property type="match status" value="1"/>
</dbReference>
<feature type="signal peptide" evidence="1">
    <location>
        <begin position="1"/>
        <end position="15"/>
    </location>
</feature>
<proteinExistence type="predicted"/>
<dbReference type="InterPro" id="IPR012347">
    <property type="entry name" value="Ferritin-like"/>
</dbReference>
<protein>
    <recommendedName>
        <fullName evidence="4">Ferritin-like domain-containing protein</fullName>
    </recommendedName>
</protein>
<name>A0A165LPZ0_EXIGL</name>
<dbReference type="AlphaFoldDB" id="A0A165LPZ0"/>
<dbReference type="InterPro" id="IPR039254">
    <property type="entry name" value="Rds1"/>
</dbReference>
<organism evidence="2 3">
    <name type="scientific">Exidia glandulosa HHB12029</name>
    <dbReference type="NCBI Taxonomy" id="1314781"/>
    <lineage>
        <taxon>Eukaryota</taxon>
        <taxon>Fungi</taxon>
        <taxon>Dikarya</taxon>
        <taxon>Basidiomycota</taxon>
        <taxon>Agaricomycotina</taxon>
        <taxon>Agaricomycetes</taxon>
        <taxon>Auriculariales</taxon>
        <taxon>Exidiaceae</taxon>
        <taxon>Exidia</taxon>
    </lineage>
</organism>
<dbReference type="CDD" id="cd00657">
    <property type="entry name" value="Ferritin_like"/>
    <property type="match status" value="1"/>
</dbReference>
<reference evidence="2 3" key="1">
    <citation type="journal article" date="2016" name="Mol. Biol. Evol.">
        <title>Comparative Genomics of Early-Diverging Mushroom-Forming Fungi Provides Insights into the Origins of Lignocellulose Decay Capabilities.</title>
        <authorList>
            <person name="Nagy L.G."/>
            <person name="Riley R."/>
            <person name="Tritt A."/>
            <person name="Adam C."/>
            <person name="Daum C."/>
            <person name="Floudas D."/>
            <person name="Sun H."/>
            <person name="Yadav J.S."/>
            <person name="Pangilinan J."/>
            <person name="Larsson K.H."/>
            <person name="Matsuura K."/>
            <person name="Barry K."/>
            <person name="Labutti K."/>
            <person name="Kuo R."/>
            <person name="Ohm R.A."/>
            <person name="Bhattacharya S.S."/>
            <person name="Shirouzu T."/>
            <person name="Yoshinaga Y."/>
            <person name="Martin F.M."/>
            <person name="Grigoriev I.V."/>
            <person name="Hibbett D.S."/>
        </authorList>
    </citation>
    <scope>NUCLEOTIDE SEQUENCE [LARGE SCALE GENOMIC DNA]</scope>
    <source>
        <strain evidence="2 3">HHB12029</strain>
    </source>
</reference>
<dbReference type="EMBL" id="KV425922">
    <property type="protein sequence ID" value="KZV98158.1"/>
    <property type="molecule type" value="Genomic_DNA"/>
</dbReference>
<evidence type="ECO:0000313" key="3">
    <source>
        <dbReference type="Proteomes" id="UP000077266"/>
    </source>
</evidence>
<dbReference type="STRING" id="1314781.A0A165LPZ0"/>
<dbReference type="InterPro" id="IPR009078">
    <property type="entry name" value="Ferritin-like_SF"/>
</dbReference>
<dbReference type="OrthoDB" id="1001765at2759"/>
<keyword evidence="1" id="KW-0732">Signal</keyword>
<dbReference type="SUPFAM" id="SSF47240">
    <property type="entry name" value="Ferritin-like"/>
    <property type="match status" value="1"/>
</dbReference>
<dbReference type="PANTHER" id="PTHR38705">
    <property type="entry name" value="PROTEIN RDS1"/>
    <property type="match status" value="1"/>
</dbReference>
<dbReference type="Pfam" id="PF13668">
    <property type="entry name" value="Ferritin_2"/>
    <property type="match status" value="1"/>
</dbReference>
<dbReference type="Gene3D" id="1.20.1260.10">
    <property type="match status" value="1"/>
</dbReference>
<evidence type="ECO:0000313" key="2">
    <source>
        <dbReference type="EMBL" id="KZV98158.1"/>
    </source>
</evidence>
<dbReference type="InParanoid" id="A0A165LPZ0"/>
<feature type="chain" id="PRO_5012204392" description="Ferritin-like domain-containing protein" evidence="1">
    <location>
        <begin position="16"/>
        <end position="306"/>
    </location>
</feature>
<dbReference type="Proteomes" id="UP000077266">
    <property type="component" value="Unassembled WGS sequence"/>
</dbReference>
<evidence type="ECO:0000256" key="1">
    <source>
        <dbReference type="SAM" id="SignalP"/>
    </source>
</evidence>
<evidence type="ECO:0008006" key="4">
    <source>
        <dbReference type="Google" id="ProtNLM"/>
    </source>
</evidence>